<dbReference type="PROSITE" id="PS50943">
    <property type="entry name" value="HTH_CROC1"/>
    <property type="match status" value="1"/>
</dbReference>
<evidence type="ECO:0000256" key="2">
    <source>
        <dbReference type="SAM" id="Phobius"/>
    </source>
</evidence>
<feature type="transmembrane region" description="Helical" evidence="2">
    <location>
        <begin position="124"/>
        <end position="149"/>
    </location>
</feature>
<dbReference type="GeneID" id="57075388"/>
<dbReference type="GO" id="GO:0003677">
    <property type="term" value="F:DNA binding"/>
    <property type="evidence" value="ECO:0007669"/>
    <property type="project" value="UniProtKB-KW"/>
</dbReference>
<evidence type="ECO:0000313" key="5">
    <source>
        <dbReference type="Proteomes" id="UP000001286"/>
    </source>
</evidence>
<reference evidence="4 5" key="1">
    <citation type="journal article" date="2011" name="J. Bacteriol.">
        <title>Complete genome sequence of the animal pathogen Listeria ivanovii, which provides insights into host specificities and evolution of the genus Listeria.</title>
        <authorList>
            <person name="Buchrieser C."/>
            <person name="Rusniok C."/>
            <person name="Garrido P."/>
            <person name="Hain T."/>
            <person name="Scortti M."/>
            <person name="Lampidis R."/>
            <person name="Karst U."/>
            <person name="Chakraborty T."/>
            <person name="Cossart P."/>
            <person name="Kreft J."/>
            <person name="Vazquez-Boland J.A."/>
            <person name="Goebel W."/>
            <person name="Glaser P."/>
        </authorList>
    </citation>
    <scope>NUCLEOTIDE SEQUENCE [LARGE SCALE GENOMIC DNA]</scope>
    <source>
        <strain evidence="5">ATCC BAA-678 / PAM 55</strain>
    </source>
</reference>
<dbReference type="HOGENOM" id="CLU_066192_2_9_9"/>
<dbReference type="EMBL" id="FR687253">
    <property type="protein sequence ID" value="CBW84862.1"/>
    <property type="molecule type" value="Genomic_DNA"/>
</dbReference>
<proteinExistence type="predicted"/>
<keyword evidence="1" id="KW-0238">DNA-binding</keyword>
<dbReference type="SUPFAM" id="SSF47413">
    <property type="entry name" value="lambda repressor-like DNA-binding domains"/>
    <property type="match status" value="1"/>
</dbReference>
<dbReference type="Proteomes" id="UP000001286">
    <property type="component" value="Chromosome"/>
</dbReference>
<name>G2ZB61_LISIP</name>
<dbReference type="RefSeq" id="WP_014091911.1">
    <property type="nucleotide sequence ID" value="NC_016011.1"/>
</dbReference>
<dbReference type="OrthoDB" id="9812495at2"/>
<accession>G2ZB61</accession>
<gene>
    <name evidence="4" type="ordered locus">LIV_0385</name>
</gene>
<feature type="domain" description="HTH cro/C1-type" evidence="3">
    <location>
        <begin position="8"/>
        <end position="62"/>
    </location>
</feature>
<dbReference type="InterPro" id="IPR001387">
    <property type="entry name" value="Cro/C1-type_HTH"/>
</dbReference>
<evidence type="ECO:0000313" key="4">
    <source>
        <dbReference type="EMBL" id="CBW84862.1"/>
    </source>
</evidence>
<sequence>MESFGTKLKELRENRDFTQTQIAEKLHVTRQSVSNWENDKNYPDVMSLIALSNLYEVSLDSLLKSEKEVVKAMKQELDSYTGVDMTKLIIFSILAFIIPIVGIIFVVLLLTPPKNAVYYKLSKSIGYIALGVQIVFIIVLTAGILASFAN</sequence>
<evidence type="ECO:0000256" key="1">
    <source>
        <dbReference type="ARBA" id="ARBA00023125"/>
    </source>
</evidence>
<dbReference type="Pfam" id="PF01381">
    <property type="entry name" value="HTH_3"/>
    <property type="match status" value="1"/>
</dbReference>
<keyword evidence="2" id="KW-0472">Membrane</keyword>
<dbReference type="PANTHER" id="PTHR46558">
    <property type="entry name" value="TRACRIPTIONAL REGULATORY PROTEIN-RELATED-RELATED"/>
    <property type="match status" value="1"/>
</dbReference>
<keyword evidence="2" id="KW-0812">Transmembrane</keyword>
<dbReference type="Gene3D" id="1.10.260.40">
    <property type="entry name" value="lambda repressor-like DNA-binding domains"/>
    <property type="match status" value="1"/>
</dbReference>
<protein>
    <recommendedName>
        <fullName evidence="3">HTH cro/C1-type domain-containing protein</fullName>
    </recommendedName>
</protein>
<keyword evidence="2" id="KW-1133">Transmembrane helix</keyword>
<dbReference type="SMART" id="SM00530">
    <property type="entry name" value="HTH_XRE"/>
    <property type="match status" value="1"/>
</dbReference>
<dbReference type="CDD" id="cd00093">
    <property type="entry name" value="HTH_XRE"/>
    <property type="match status" value="1"/>
</dbReference>
<dbReference type="KEGG" id="liv:LIV_0385"/>
<dbReference type="InterPro" id="IPR010982">
    <property type="entry name" value="Lambda_DNA-bd_dom_sf"/>
</dbReference>
<dbReference type="AlphaFoldDB" id="G2ZB61"/>
<dbReference type="eggNOG" id="COG1476">
    <property type="taxonomic scope" value="Bacteria"/>
</dbReference>
<dbReference type="PANTHER" id="PTHR46558:SF15">
    <property type="entry name" value="HELIX-TURN-HELIX DOMAIN PROTEIN"/>
    <property type="match status" value="1"/>
</dbReference>
<evidence type="ECO:0000259" key="3">
    <source>
        <dbReference type="PROSITE" id="PS50943"/>
    </source>
</evidence>
<organism evidence="4 5">
    <name type="scientific">Listeria ivanovii (strain ATCC BAA-678 / PAM 55)</name>
    <dbReference type="NCBI Taxonomy" id="881621"/>
    <lineage>
        <taxon>Bacteria</taxon>
        <taxon>Bacillati</taxon>
        <taxon>Bacillota</taxon>
        <taxon>Bacilli</taxon>
        <taxon>Bacillales</taxon>
        <taxon>Listeriaceae</taxon>
        <taxon>Listeria</taxon>
    </lineage>
</organism>
<feature type="transmembrane region" description="Helical" evidence="2">
    <location>
        <begin position="88"/>
        <end position="112"/>
    </location>
</feature>